<dbReference type="InterPro" id="IPR000182">
    <property type="entry name" value="GNAT_dom"/>
</dbReference>
<evidence type="ECO:0000259" key="2">
    <source>
        <dbReference type="PROSITE" id="PS50995"/>
    </source>
</evidence>
<dbReference type="PANTHER" id="PTHR13947">
    <property type="entry name" value="GNAT FAMILY N-ACETYLTRANSFERASE"/>
    <property type="match status" value="1"/>
</dbReference>
<evidence type="ECO:0000259" key="3">
    <source>
        <dbReference type="PROSITE" id="PS51186"/>
    </source>
</evidence>
<dbReference type="InterPro" id="IPR050769">
    <property type="entry name" value="NAT_camello-type"/>
</dbReference>
<dbReference type="EMBL" id="JAKIKT010000002">
    <property type="protein sequence ID" value="MCL2913590.1"/>
    <property type="molecule type" value="Genomic_DNA"/>
</dbReference>
<feature type="domain" description="N-acetyltransferase" evidence="3">
    <location>
        <begin position="151"/>
        <end position="311"/>
    </location>
</feature>
<evidence type="ECO:0000313" key="5">
    <source>
        <dbReference type="Proteomes" id="UP001202831"/>
    </source>
</evidence>
<dbReference type="Gene3D" id="1.10.10.10">
    <property type="entry name" value="Winged helix-like DNA-binding domain superfamily/Winged helix DNA-binding domain"/>
    <property type="match status" value="1"/>
</dbReference>
<dbReference type="SUPFAM" id="SSF46785">
    <property type="entry name" value="Winged helix' DNA-binding domain"/>
    <property type="match status" value="1"/>
</dbReference>
<dbReference type="CDD" id="cd04301">
    <property type="entry name" value="NAT_SF"/>
    <property type="match status" value="1"/>
</dbReference>
<dbReference type="PANTHER" id="PTHR13947:SF37">
    <property type="entry name" value="LD18367P"/>
    <property type="match status" value="1"/>
</dbReference>
<protein>
    <submittedName>
        <fullName evidence="4">Bifunctional helix-turn-helix transcriptional regulator/GNAT family N-acetyltransferase</fullName>
    </submittedName>
</protein>
<sequence length="311" mass="34779">MPQSKESQPLSLTRHSEAFSRLLSRLCKPLTQTLGLSQQQLAMMKELERHSLSVKQLGILLGIDKSNASRTLAQLTDKGWVKCQASPRDQRMLKAELTPSGRRLMAKWWQGHAQHFDAALAQLLPEQREHTLEALARLTRAMEQAQAQAEYEIRLLLPEDNAAMAQVIRTVSSEYGLTPDKGYGVSDPTLDCLSEVYADDRACYWVISQENRILGGGGIAPLTGKQGRKDICELQKMYFLPELRGKGFARRLTLQALAFAKAQGYACCYLETTACLTEAVRLYEAMGFEHLPSHMGETGHDACELPMLRNL</sequence>
<dbReference type="PROSITE" id="PS50995">
    <property type="entry name" value="HTH_MARR_2"/>
    <property type="match status" value="1"/>
</dbReference>
<feature type="domain" description="HTH marR-type" evidence="2">
    <location>
        <begin position="9"/>
        <end position="140"/>
    </location>
</feature>
<dbReference type="InterPro" id="IPR036390">
    <property type="entry name" value="WH_DNA-bd_sf"/>
</dbReference>
<dbReference type="InterPro" id="IPR016181">
    <property type="entry name" value="Acyl_CoA_acyltransferase"/>
</dbReference>
<organism evidence="4 5">
    <name type="scientific">Shewanella corallii</name>
    <dbReference type="NCBI Taxonomy" id="560080"/>
    <lineage>
        <taxon>Bacteria</taxon>
        <taxon>Pseudomonadati</taxon>
        <taxon>Pseudomonadota</taxon>
        <taxon>Gammaproteobacteria</taxon>
        <taxon>Alteromonadales</taxon>
        <taxon>Shewanellaceae</taxon>
        <taxon>Shewanella</taxon>
    </lineage>
</organism>
<proteinExistence type="predicted"/>
<evidence type="ECO:0000313" key="4">
    <source>
        <dbReference type="EMBL" id="MCL2913590.1"/>
    </source>
</evidence>
<name>A0ABT0N5C4_9GAMM</name>
<keyword evidence="5" id="KW-1185">Reference proteome</keyword>
<dbReference type="RefSeq" id="WP_249248330.1">
    <property type="nucleotide sequence ID" value="NZ_JAKIKT010000002.1"/>
</dbReference>
<comment type="caution">
    <text evidence="4">The sequence shown here is derived from an EMBL/GenBank/DDBJ whole genome shotgun (WGS) entry which is preliminary data.</text>
</comment>
<dbReference type="Pfam" id="PF00583">
    <property type="entry name" value="Acetyltransf_1"/>
    <property type="match status" value="1"/>
</dbReference>
<keyword evidence="1" id="KW-0808">Transferase</keyword>
<reference evidence="4 5" key="1">
    <citation type="submission" date="2022-01" db="EMBL/GenBank/DDBJ databases">
        <title>Whole genome-based taxonomy of the Shewanellaceae.</title>
        <authorList>
            <person name="Martin-Rodriguez A.J."/>
        </authorList>
    </citation>
    <scope>NUCLEOTIDE SEQUENCE [LARGE SCALE GENOMIC DNA]</scope>
    <source>
        <strain evidence="4 5">DSM 21332</strain>
    </source>
</reference>
<gene>
    <name evidence="4" type="ORF">L2725_07280</name>
</gene>
<dbReference type="PRINTS" id="PR00598">
    <property type="entry name" value="HTHMARR"/>
</dbReference>
<dbReference type="InterPro" id="IPR000835">
    <property type="entry name" value="HTH_MarR-typ"/>
</dbReference>
<dbReference type="SUPFAM" id="SSF55729">
    <property type="entry name" value="Acyl-CoA N-acyltransferases (Nat)"/>
    <property type="match status" value="1"/>
</dbReference>
<evidence type="ECO:0000256" key="1">
    <source>
        <dbReference type="ARBA" id="ARBA00022679"/>
    </source>
</evidence>
<dbReference type="Pfam" id="PF12802">
    <property type="entry name" value="MarR_2"/>
    <property type="match status" value="1"/>
</dbReference>
<dbReference type="InterPro" id="IPR036388">
    <property type="entry name" value="WH-like_DNA-bd_sf"/>
</dbReference>
<accession>A0ABT0N5C4</accession>
<dbReference type="SMART" id="SM00347">
    <property type="entry name" value="HTH_MARR"/>
    <property type="match status" value="1"/>
</dbReference>
<dbReference type="Gene3D" id="3.40.630.30">
    <property type="match status" value="1"/>
</dbReference>
<dbReference type="Proteomes" id="UP001202831">
    <property type="component" value="Unassembled WGS sequence"/>
</dbReference>
<dbReference type="PROSITE" id="PS51186">
    <property type="entry name" value="GNAT"/>
    <property type="match status" value="1"/>
</dbReference>